<dbReference type="SMART" id="SM00020">
    <property type="entry name" value="Tryp_SPc"/>
    <property type="match status" value="1"/>
</dbReference>
<dbReference type="PRINTS" id="PR00722">
    <property type="entry name" value="CHYMOTRYPSIN"/>
</dbReference>
<dbReference type="InterPro" id="IPR018114">
    <property type="entry name" value="TRYPSIN_HIS"/>
</dbReference>
<feature type="domain" description="C-type lectin" evidence="2">
    <location>
        <begin position="349"/>
        <end position="467"/>
    </location>
</feature>
<gene>
    <name evidence="4" type="ORF">AKO1_006082</name>
</gene>
<dbReference type="InterPro" id="IPR001314">
    <property type="entry name" value="Peptidase_S1A"/>
</dbReference>
<dbReference type="GO" id="GO:0006508">
    <property type="term" value="P:proteolysis"/>
    <property type="evidence" value="ECO:0007669"/>
    <property type="project" value="InterPro"/>
</dbReference>
<dbReference type="Proteomes" id="UP001431209">
    <property type="component" value="Unassembled WGS sequence"/>
</dbReference>
<evidence type="ECO:0000313" key="4">
    <source>
        <dbReference type="EMBL" id="KAL0476585.1"/>
    </source>
</evidence>
<name>A0AAW2YHA0_9EUKA</name>
<evidence type="ECO:0000259" key="2">
    <source>
        <dbReference type="PROSITE" id="PS50041"/>
    </source>
</evidence>
<proteinExistence type="predicted"/>
<dbReference type="InterPro" id="IPR001254">
    <property type="entry name" value="Trypsin_dom"/>
</dbReference>
<evidence type="ECO:0000313" key="5">
    <source>
        <dbReference type="Proteomes" id="UP001431209"/>
    </source>
</evidence>
<dbReference type="SUPFAM" id="SSF56436">
    <property type="entry name" value="C-type lectin-like"/>
    <property type="match status" value="1"/>
</dbReference>
<dbReference type="PROSITE" id="PS50041">
    <property type="entry name" value="C_TYPE_LECTIN_2"/>
    <property type="match status" value="1"/>
</dbReference>
<dbReference type="SMART" id="SM00034">
    <property type="entry name" value="CLECT"/>
    <property type="match status" value="1"/>
</dbReference>
<dbReference type="PANTHER" id="PTHR24260">
    <property type="match status" value="1"/>
</dbReference>
<dbReference type="CDD" id="cd00037">
    <property type="entry name" value="CLECT"/>
    <property type="match status" value="1"/>
</dbReference>
<keyword evidence="5" id="KW-1185">Reference proteome</keyword>
<dbReference type="PROSITE" id="PS50240">
    <property type="entry name" value="TRYPSIN_DOM"/>
    <property type="match status" value="1"/>
</dbReference>
<dbReference type="InterPro" id="IPR009003">
    <property type="entry name" value="Peptidase_S1_PA"/>
</dbReference>
<dbReference type="SUPFAM" id="SSF50494">
    <property type="entry name" value="Trypsin-like serine proteases"/>
    <property type="match status" value="1"/>
</dbReference>
<feature type="domain" description="Peptidase S1" evidence="3">
    <location>
        <begin position="1"/>
        <end position="212"/>
    </location>
</feature>
<dbReference type="EMBL" id="JAOPGA020000059">
    <property type="protein sequence ID" value="KAL0476585.1"/>
    <property type="molecule type" value="Genomic_DNA"/>
</dbReference>
<dbReference type="Pfam" id="PF00059">
    <property type="entry name" value="Lectin_C"/>
    <property type="match status" value="1"/>
</dbReference>
<accession>A0AAW2YHA0</accession>
<dbReference type="InterPro" id="IPR001304">
    <property type="entry name" value="C-type_lectin-like"/>
</dbReference>
<dbReference type="InterPro" id="IPR016186">
    <property type="entry name" value="C-type_lectin-like/link_sf"/>
</dbReference>
<dbReference type="PROSITE" id="PS00134">
    <property type="entry name" value="TRYPSIN_HIS"/>
    <property type="match status" value="1"/>
</dbReference>
<dbReference type="Pfam" id="PF00089">
    <property type="entry name" value="Trypsin"/>
    <property type="match status" value="1"/>
</dbReference>
<dbReference type="GO" id="GO:0004252">
    <property type="term" value="F:serine-type endopeptidase activity"/>
    <property type="evidence" value="ECO:0007669"/>
    <property type="project" value="InterPro"/>
</dbReference>
<reference evidence="4 5" key="1">
    <citation type="submission" date="2024-03" db="EMBL/GenBank/DDBJ databases">
        <title>The Acrasis kona genome and developmental transcriptomes reveal deep origins of eukaryotic multicellular pathways.</title>
        <authorList>
            <person name="Sheikh S."/>
            <person name="Fu C.-J."/>
            <person name="Brown M.W."/>
            <person name="Baldauf S.L."/>
        </authorList>
    </citation>
    <scope>NUCLEOTIDE SEQUENCE [LARGE SCALE GENOMIC DNA]</scope>
    <source>
        <strain evidence="4 5">ATCC MYA-3509</strain>
    </source>
</reference>
<sequence length="471" mass="50719">MVNPGQSNTYACGGGIISKRYVMTAGHCSFGDTFQVITGRIDVHGYHLTDLVNVNRVVKPTDYASLGFDYDDIAIFELAKDVEEVPDYIQYLDIGLNAPPVNQPLTIAGFGQLANAQDTSKAHFGTIHVSPDDQCHFSSYQPSKAFCSATAEVYSCPGDSGTPIVVKPAGATRWVSVGIDSYGHEGPCGNKEYDSIIAKVASMIDFIRDNTLLAPPNFVNLNFASNGAVTGSTAAPVAGHQDPHPDNCWTCPPGYVHWWEAGLSTYTDPCGCVAGVATTTSSPTTPTTTTSSPATPTTTSSSVSHPTNCWTCPAGYVHWWEAGLSSSSDPCGCVVQSATANCPSGWTKHNNYCYKLFTSTVSTYYDSRQACKNQGGNLASITSLELNNWVNSFVSTNCAEFWIGGSRSSNTEAFKWDDGNSFTFTNFDSNEPKSSNNFVSFIHGTQFGTVGKWRAITNLYKKPFLCERSPQ</sequence>
<evidence type="ECO:0000256" key="1">
    <source>
        <dbReference type="SAM" id="MobiDB-lite"/>
    </source>
</evidence>
<dbReference type="InterPro" id="IPR051333">
    <property type="entry name" value="CLIP_Serine_Protease"/>
</dbReference>
<dbReference type="Gene3D" id="2.40.10.10">
    <property type="entry name" value="Trypsin-like serine proteases"/>
    <property type="match status" value="1"/>
</dbReference>
<dbReference type="AlphaFoldDB" id="A0AAW2YHA0"/>
<dbReference type="InterPro" id="IPR016187">
    <property type="entry name" value="CTDL_fold"/>
</dbReference>
<feature type="region of interest" description="Disordered" evidence="1">
    <location>
        <begin position="280"/>
        <end position="305"/>
    </location>
</feature>
<protein>
    <submittedName>
        <fullName evidence="4">Tmprss12</fullName>
    </submittedName>
</protein>
<comment type="caution">
    <text evidence="4">The sequence shown here is derived from an EMBL/GenBank/DDBJ whole genome shotgun (WGS) entry which is preliminary data.</text>
</comment>
<evidence type="ECO:0000259" key="3">
    <source>
        <dbReference type="PROSITE" id="PS50240"/>
    </source>
</evidence>
<dbReference type="Gene3D" id="3.10.100.10">
    <property type="entry name" value="Mannose-Binding Protein A, subunit A"/>
    <property type="match status" value="1"/>
</dbReference>
<dbReference type="InterPro" id="IPR043504">
    <property type="entry name" value="Peptidase_S1_PA_chymotrypsin"/>
</dbReference>
<organism evidence="4 5">
    <name type="scientific">Acrasis kona</name>
    <dbReference type="NCBI Taxonomy" id="1008807"/>
    <lineage>
        <taxon>Eukaryota</taxon>
        <taxon>Discoba</taxon>
        <taxon>Heterolobosea</taxon>
        <taxon>Tetramitia</taxon>
        <taxon>Eutetramitia</taxon>
        <taxon>Acrasidae</taxon>
        <taxon>Acrasis</taxon>
    </lineage>
</organism>
<dbReference type="PANTHER" id="PTHR24260:SF136">
    <property type="entry name" value="GH08193P-RELATED"/>
    <property type="match status" value="1"/>
</dbReference>